<dbReference type="EMBL" id="BQNB010016825">
    <property type="protein sequence ID" value="GJT56227.1"/>
    <property type="molecule type" value="Genomic_DNA"/>
</dbReference>
<keyword evidence="3" id="KW-1185">Reference proteome</keyword>
<feature type="compositionally biased region" description="Polar residues" evidence="1">
    <location>
        <begin position="432"/>
        <end position="441"/>
    </location>
</feature>
<organism evidence="2 3">
    <name type="scientific">Tanacetum coccineum</name>
    <dbReference type="NCBI Taxonomy" id="301880"/>
    <lineage>
        <taxon>Eukaryota</taxon>
        <taxon>Viridiplantae</taxon>
        <taxon>Streptophyta</taxon>
        <taxon>Embryophyta</taxon>
        <taxon>Tracheophyta</taxon>
        <taxon>Spermatophyta</taxon>
        <taxon>Magnoliopsida</taxon>
        <taxon>eudicotyledons</taxon>
        <taxon>Gunneridae</taxon>
        <taxon>Pentapetalae</taxon>
        <taxon>asterids</taxon>
        <taxon>campanulids</taxon>
        <taxon>Asterales</taxon>
        <taxon>Asteraceae</taxon>
        <taxon>Asteroideae</taxon>
        <taxon>Anthemideae</taxon>
        <taxon>Anthemidinae</taxon>
        <taxon>Tanacetum</taxon>
    </lineage>
</organism>
<gene>
    <name evidence="2" type="ORF">Tco_0991281</name>
</gene>
<accession>A0ABQ5F088</accession>
<feature type="compositionally biased region" description="Basic and acidic residues" evidence="1">
    <location>
        <begin position="444"/>
        <end position="455"/>
    </location>
</feature>
<feature type="region of interest" description="Disordered" evidence="1">
    <location>
        <begin position="128"/>
        <end position="149"/>
    </location>
</feature>
<sequence>MQCYLNEEKSQPSLIYKIVVDILKKTNFFRAFTASSTIPAIYIQQFWDTICFDSKAGSYKGQLGTHNHYQSVPYGKDFWNLQLRQGISAYKILWGVVNRAHIDYAERMWGMNLTQSIHTFTRRQRNFGTTYSGEGRKTRKSPLHLPTEEPALGNLKFSAKGTKREVFGMTIPNKLINDVILGSDYYDAYLEKVAKHQESRAHKPKARNGPNSGVEAHAVSESSEAPPLAKRAKAGKGVKKRTVKSSKQLVDEFVDEGVPAAKPRLEDTEEAILQKVLEESITDVYPTQRVLFPLVSDEEMTSVVRKSGAQAKAGLDQTLITDASSQPQPEHMDEGFIATAYPEVQENLKLTVDEQMIPEETLEENQALEARLGKQGSRINKLETMDLPKMIKEQTVEFIDSQEIDRKINESVRMVWFLALVKASYESSSSCRFQRDSTTPLPSDMKDYDVDKAHGGGEGGKLRRKVSKILPKDSSGCSFTTTSSSTSSRRFRGFLTTNGASISAQVLLSTPCLIDSSERHGEEVGRDHIPTVNLRQSWWKPLTEDRPATPEPAWTIPSSDLPVPTNNWASALKIYICYLPPREYSITCFQTVISPTIYGIGIVNDNEISELTPKELGRLHMVVNVFPPDIGRPALSISKMKAAFYLDVGLEQLVPDQFGFCKRDRKAVRTHMRILSVVRIEVFSLYGYNYMKKIIFCRADLKEYVIAEMDFKYMYPSNFEDLYLLNLQGHLNHLSPDDKRFSDYACQPILGLDEKLVIRQRVGLPSQRVQSQQDKSRDEYKILNEERRCQRQGAHVHYPETAKDTTYLPESGELCWSEDSRRRYGL</sequence>
<comment type="caution">
    <text evidence="2">The sequence shown here is derived from an EMBL/GenBank/DDBJ whole genome shotgun (WGS) entry which is preliminary data.</text>
</comment>
<feature type="region of interest" description="Disordered" evidence="1">
    <location>
        <begin position="197"/>
        <end position="241"/>
    </location>
</feature>
<evidence type="ECO:0000313" key="3">
    <source>
        <dbReference type="Proteomes" id="UP001151760"/>
    </source>
</evidence>
<reference evidence="2" key="2">
    <citation type="submission" date="2022-01" db="EMBL/GenBank/DDBJ databases">
        <authorList>
            <person name="Yamashiro T."/>
            <person name="Shiraishi A."/>
            <person name="Satake H."/>
            <person name="Nakayama K."/>
        </authorList>
    </citation>
    <scope>NUCLEOTIDE SEQUENCE</scope>
</reference>
<proteinExistence type="predicted"/>
<dbReference type="Proteomes" id="UP001151760">
    <property type="component" value="Unassembled WGS sequence"/>
</dbReference>
<protein>
    <submittedName>
        <fullName evidence="2">Uncharacterized protein</fullName>
    </submittedName>
</protein>
<feature type="compositionally biased region" description="Basic residues" evidence="1">
    <location>
        <begin position="230"/>
        <end position="241"/>
    </location>
</feature>
<evidence type="ECO:0000256" key="1">
    <source>
        <dbReference type="SAM" id="MobiDB-lite"/>
    </source>
</evidence>
<reference evidence="2" key="1">
    <citation type="journal article" date="2022" name="Int. J. Mol. Sci.">
        <title>Draft Genome of Tanacetum Coccineum: Genomic Comparison of Closely Related Tanacetum-Family Plants.</title>
        <authorList>
            <person name="Yamashiro T."/>
            <person name="Shiraishi A."/>
            <person name="Nakayama K."/>
            <person name="Satake H."/>
        </authorList>
    </citation>
    <scope>NUCLEOTIDE SEQUENCE</scope>
</reference>
<name>A0ABQ5F088_9ASTR</name>
<feature type="region of interest" description="Disordered" evidence="1">
    <location>
        <begin position="432"/>
        <end position="462"/>
    </location>
</feature>
<evidence type="ECO:0000313" key="2">
    <source>
        <dbReference type="EMBL" id="GJT56227.1"/>
    </source>
</evidence>